<dbReference type="InterPro" id="IPR045401">
    <property type="entry name" value="GAP1-M"/>
</dbReference>
<feature type="domain" description="GTPase-associated protein 1 N-terminal" evidence="1">
    <location>
        <begin position="5"/>
        <end position="138"/>
    </location>
</feature>
<feature type="domain" description="GTPase-associated protein 1 middle" evidence="2">
    <location>
        <begin position="162"/>
        <end position="253"/>
    </location>
</feature>
<accession>A0ABT1DPD2</accession>
<organism evidence="4 5">
    <name type="scientific">Paractinoplanes aksuensis</name>
    <dbReference type="NCBI Taxonomy" id="2939490"/>
    <lineage>
        <taxon>Bacteria</taxon>
        <taxon>Bacillati</taxon>
        <taxon>Actinomycetota</taxon>
        <taxon>Actinomycetes</taxon>
        <taxon>Micromonosporales</taxon>
        <taxon>Micromonosporaceae</taxon>
        <taxon>Paractinoplanes</taxon>
    </lineage>
</organism>
<evidence type="ECO:0000259" key="2">
    <source>
        <dbReference type="Pfam" id="PF20014"/>
    </source>
</evidence>
<feature type="domain" description="GTPase-associated protein 1-like C-terminal" evidence="3">
    <location>
        <begin position="273"/>
        <end position="786"/>
    </location>
</feature>
<protein>
    <submittedName>
        <fullName evidence="4">GTPase-associated protein 1-related protein</fullName>
    </submittedName>
</protein>
<dbReference type="RefSeq" id="WP_253237725.1">
    <property type="nucleotide sequence ID" value="NZ_JAMYJR010000013.1"/>
</dbReference>
<evidence type="ECO:0000259" key="1">
    <source>
        <dbReference type="Pfam" id="PF20013"/>
    </source>
</evidence>
<evidence type="ECO:0000259" key="3">
    <source>
        <dbReference type="Pfam" id="PF20052"/>
    </source>
</evidence>
<dbReference type="Proteomes" id="UP001523369">
    <property type="component" value="Unassembled WGS sequence"/>
</dbReference>
<keyword evidence="5" id="KW-1185">Reference proteome</keyword>
<dbReference type="InterPro" id="IPR049532">
    <property type="entry name" value="GAP1-like_C"/>
</dbReference>
<proteinExistence type="predicted"/>
<dbReference type="Pfam" id="PF20052">
    <property type="entry name" value="GAP1-C"/>
    <property type="match status" value="1"/>
</dbReference>
<dbReference type="EMBL" id="JAMYJR010000013">
    <property type="protein sequence ID" value="MCO8271601.1"/>
    <property type="molecule type" value="Genomic_DNA"/>
</dbReference>
<sequence>MTGRFDTYIYTNCRAGDGLAQRDGFQFQAASPGADRQAMPLVQRRLLYEPSPVWMRERRPVADYPPSFAHVHDGRLWATAAGVYLGRESGGGREGNQLTHAIATDDPRAYGLIRPSQLSGAPFWTTVPAPAQQCPPLDPGWEPGPFGVLEAQRFVLAQHGGRALLTALVSHLRRDRLDPRRVLFLAREPELVLRWITAATLLVPHQQALGIDFKIFTLNPAYADHRILAVHPDWSTGSVNLDNQLGYVVFDLVRHDWTPVTTDPESRRWVELFLAEDPYDIVDAVEIAAAATVGHHAVAATGTSFGLAVVLGRPPEPEAVGGIVDWLGQAPADLVARYGADLVDRLLEPAVQLSIDDLDALEAAASARLPTRAARVRLVLLRAELDEVSRTVEVQPDKLTPLKPPSWISAHENEAVDLLATAMASAGPAHFEILLRLAARFGVTPPHSLLDPGLQRFVEAWARGPRPEYNPRRWADGEEVERKLRRLLERSIVNGNTTAAAVGDLWWETLTPLTQLETALDRALAAAAMLNLKQPARDQLADRMFAALDGSPPPAGALAALIGVLWARALPTPKEARRLLRLLPAAGALTDDHLPALAYAMLQREVSDEVFLVAYMLAAEKQTWQPTAAVARRIAEEQNVRWVLVQLRKGSRDIAQLTAAMETVPQHTVTMNYDRLLYAMVRCPNPVAALAVLSVLDDHPDLPADFTTEITRGIISEEQRPAQMALAFVLHTEPYEDPAVLPVSERQILARLTKAVSDFAVRASAARLESVGREIEKVGGPWPDRWADFLRRTRTRGVLRRIIGTDS</sequence>
<evidence type="ECO:0000313" key="5">
    <source>
        <dbReference type="Proteomes" id="UP001523369"/>
    </source>
</evidence>
<gene>
    <name evidence="4" type="ORF">M1L60_13465</name>
</gene>
<reference evidence="4 5" key="1">
    <citation type="submission" date="2022-06" db="EMBL/GenBank/DDBJ databases">
        <title>New Species of the Genus Actinoplanes, ActinopZanes ferrugineus.</title>
        <authorList>
            <person name="Ding P."/>
        </authorList>
    </citation>
    <scope>NUCLEOTIDE SEQUENCE [LARGE SCALE GENOMIC DNA]</scope>
    <source>
        <strain evidence="4 5">TRM88003</strain>
    </source>
</reference>
<dbReference type="Pfam" id="PF20014">
    <property type="entry name" value="GAP1-M"/>
    <property type="match status" value="1"/>
</dbReference>
<name>A0ABT1DPD2_9ACTN</name>
<evidence type="ECO:0000313" key="4">
    <source>
        <dbReference type="EMBL" id="MCO8271601.1"/>
    </source>
</evidence>
<dbReference type="Pfam" id="PF20013">
    <property type="entry name" value="GAP1-N2"/>
    <property type="match status" value="1"/>
</dbReference>
<comment type="caution">
    <text evidence="4">The sequence shown here is derived from an EMBL/GenBank/DDBJ whole genome shotgun (WGS) entry which is preliminary data.</text>
</comment>
<dbReference type="InterPro" id="IPR045402">
    <property type="entry name" value="GAP1-N2"/>
</dbReference>